<feature type="compositionally biased region" description="Polar residues" evidence="1">
    <location>
        <begin position="640"/>
        <end position="660"/>
    </location>
</feature>
<name>A0A427XFN5_9TREE</name>
<dbReference type="InterPro" id="IPR052577">
    <property type="entry name" value="VWA7"/>
</dbReference>
<dbReference type="OrthoDB" id="2506204at2759"/>
<evidence type="ECO:0000313" key="4">
    <source>
        <dbReference type="Proteomes" id="UP000279236"/>
    </source>
</evidence>
<proteinExistence type="predicted"/>
<evidence type="ECO:0008006" key="5">
    <source>
        <dbReference type="Google" id="ProtNLM"/>
    </source>
</evidence>
<evidence type="ECO:0000256" key="2">
    <source>
        <dbReference type="SAM" id="SignalP"/>
    </source>
</evidence>
<dbReference type="Proteomes" id="UP000279236">
    <property type="component" value="Unassembled WGS sequence"/>
</dbReference>
<comment type="caution">
    <text evidence="3">The sequence shown here is derived from an EMBL/GenBank/DDBJ whole genome shotgun (WGS) entry which is preliminary data.</text>
</comment>
<dbReference type="AlphaFoldDB" id="A0A427XFN5"/>
<dbReference type="EMBL" id="RSCE01000014">
    <property type="protein sequence ID" value="RSH77731.1"/>
    <property type="molecule type" value="Genomic_DNA"/>
</dbReference>
<dbReference type="InterPro" id="IPR010816">
    <property type="entry name" value="Het-C"/>
</dbReference>
<sequence>MARSALFFIVVAVVALSFAPKAYAFGAGNIPSYSYLEDKAFRHGDIEDILANMAKAASGGFLGRSVKFTGLDVKRTYFGNWLRDYSQAVDVGALKKAPLQTIINVVMVLGFLAHGYVTGEFEVTKERLGCYLPTEHIDNPKGYADGEDARKIDPRLRGPIDPRELEIDPQTGMKNYIANEGGNWDTSKALVRRTLLGCIDMGRRYASSHRTEDQYEAMRLLGQALHTLEDFSAHSNFCELALISMGNQNVFPHVGRNVKIRAPNGRDVHPLVTGTFGGSDFIHSLMGEATDHLSQASVSDLSKALSNSRSISEGQSASSNTLRTLFFDLPGSDGHELSREMDDINTMRASSQDPSTMSPQELHAVMWKILSFRDSVMKRIENTLEKIPGLGSLVDKIGNSVAVFVMTTLEPFVKPLLGTATSALSSSSQAVIDTVDQYEVWNDWNASDPTHSFLSKDHFGLILNEPAGQIAKIIVQFSVERIVQAWGNTNANANQLVDEILQCLFHPDFVNRQSQIQTLMLEHMRKWLDSQGKDRNEILNRLTSDNVKAGKNRRIGDTSPEGHVHNSMLPEGGLQEVFQQHNVHVPGSQVLNAGQDILGGKMPWQQGFGTGTAGGAHAWREIDPNDAAAAAAASQGQHYGMNTQQGHYNTQNMPAQNVNMQGGFNQGGYNQGGYNQGGYNQPPPQQQQHYGGGFDPNQHQQGQHQQGYYGNQPPHGHGHGHQGDQYGGNQGW</sequence>
<keyword evidence="2" id="KW-0732">Signal</keyword>
<dbReference type="PANTHER" id="PTHR14905:SF7">
    <property type="entry name" value="VON WILLEBRAND FACTOR A DOMAIN-CONTAINING PROTEIN 7"/>
    <property type="match status" value="1"/>
</dbReference>
<feature type="compositionally biased region" description="Gly residues" evidence="1">
    <location>
        <begin position="664"/>
        <end position="676"/>
    </location>
</feature>
<dbReference type="RefSeq" id="XP_028472878.1">
    <property type="nucleotide sequence ID" value="XM_028618511.1"/>
</dbReference>
<feature type="signal peptide" evidence="2">
    <location>
        <begin position="1"/>
        <end position="24"/>
    </location>
</feature>
<dbReference type="STRING" id="105984.A0A427XFN5"/>
<feature type="compositionally biased region" description="Low complexity" evidence="1">
    <location>
        <begin position="696"/>
        <end position="715"/>
    </location>
</feature>
<dbReference type="GeneID" id="39587332"/>
<dbReference type="PANTHER" id="PTHR14905">
    <property type="entry name" value="NG37"/>
    <property type="match status" value="1"/>
</dbReference>
<accession>A0A427XFN5</accession>
<dbReference type="Pfam" id="PF07217">
    <property type="entry name" value="Het-C"/>
    <property type="match status" value="1"/>
</dbReference>
<protein>
    <recommendedName>
        <fullName evidence="5">Heterokaryon incompatibility protein HET-C</fullName>
    </recommendedName>
</protein>
<reference evidence="3 4" key="1">
    <citation type="submission" date="2018-11" db="EMBL/GenBank/DDBJ databases">
        <title>Genome sequence of Apiotrichum porosum DSM 27194.</title>
        <authorList>
            <person name="Aliyu H."/>
            <person name="Gorte O."/>
            <person name="Ochsenreither K."/>
        </authorList>
    </citation>
    <scope>NUCLEOTIDE SEQUENCE [LARGE SCALE GENOMIC DNA]</scope>
    <source>
        <strain evidence="3 4">DSM 27194</strain>
    </source>
</reference>
<evidence type="ECO:0000313" key="3">
    <source>
        <dbReference type="EMBL" id="RSH77731.1"/>
    </source>
</evidence>
<feature type="region of interest" description="Disordered" evidence="1">
    <location>
        <begin position="640"/>
        <end position="732"/>
    </location>
</feature>
<gene>
    <name evidence="3" type="ORF">EHS24_002789</name>
</gene>
<evidence type="ECO:0000256" key="1">
    <source>
        <dbReference type="SAM" id="MobiDB-lite"/>
    </source>
</evidence>
<organism evidence="3 4">
    <name type="scientific">Apiotrichum porosum</name>
    <dbReference type="NCBI Taxonomy" id="105984"/>
    <lineage>
        <taxon>Eukaryota</taxon>
        <taxon>Fungi</taxon>
        <taxon>Dikarya</taxon>
        <taxon>Basidiomycota</taxon>
        <taxon>Agaricomycotina</taxon>
        <taxon>Tremellomycetes</taxon>
        <taxon>Trichosporonales</taxon>
        <taxon>Trichosporonaceae</taxon>
        <taxon>Apiotrichum</taxon>
    </lineage>
</organism>
<feature type="chain" id="PRO_5019527812" description="Heterokaryon incompatibility protein HET-C" evidence="2">
    <location>
        <begin position="25"/>
        <end position="732"/>
    </location>
</feature>
<keyword evidence="4" id="KW-1185">Reference proteome</keyword>